<reference evidence="1 2" key="1">
    <citation type="journal article" date="2014" name="Genome Announc.">
        <title>Draft Genome Sequence of Fervidicella metallireducens Strain AeBT, an Iron-Reducing Thermoanaerobe from the Great Artesian Basin.</title>
        <authorList>
            <person name="Patel B.K."/>
        </authorList>
    </citation>
    <scope>NUCLEOTIDE SEQUENCE [LARGE SCALE GENOMIC DNA]</scope>
    <source>
        <strain evidence="1 2">AeB</strain>
    </source>
</reference>
<evidence type="ECO:0000313" key="1">
    <source>
        <dbReference type="EMBL" id="EYE89656.1"/>
    </source>
</evidence>
<name>A0A017RYK7_9CLOT</name>
<evidence type="ECO:0000313" key="2">
    <source>
        <dbReference type="Proteomes" id="UP000019681"/>
    </source>
</evidence>
<accession>A0A017RYK7</accession>
<dbReference type="Proteomes" id="UP000019681">
    <property type="component" value="Unassembled WGS sequence"/>
</dbReference>
<protein>
    <submittedName>
        <fullName evidence="1">Uncharacterized protein</fullName>
    </submittedName>
</protein>
<proteinExistence type="predicted"/>
<organism evidence="1 2">
    <name type="scientific">Fervidicella metallireducens AeB</name>
    <dbReference type="NCBI Taxonomy" id="1403537"/>
    <lineage>
        <taxon>Bacteria</taxon>
        <taxon>Bacillati</taxon>
        <taxon>Bacillota</taxon>
        <taxon>Clostridia</taxon>
        <taxon>Eubacteriales</taxon>
        <taxon>Clostridiaceae</taxon>
        <taxon>Fervidicella</taxon>
    </lineage>
</organism>
<sequence length="49" mass="5970">MSNNKIRETKNNRKHDERFKKINIKHDPQEESARAVFHKRTEVDLDDIH</sequence>
<comment type="caution">
    <text evidence="1">The sequence shown here is derived from an EMBL/GenBank/DDBJ whole genome shotgun (WGS) entry which is preliminary data.</text>
</comment>
<dbReference type="InterPro" id="IPR053788">
    <property type="entry name" value="CPC_1213-like"/>
</dbReference>
<gene>
    <name evidence="1" type="ORF">Q428_01160</name>
</gene>
<keyword evidence="2" id="KW-1185">Reference proteome</keyword>
<dbReference type="NCBIfam" id="NF040908">
    <property type="entry name" value="CPC_1213_fam"/>
    <property type="match status" value="1"/>
</dbReference>
<dbReference type="STRING" id="1403537.Q428_01160"/>
<dbReference type="EMBL" id="AZQP01000002">
    <property type="protein sequence ID" value="EYE89656.1"/>
    <property type="molecule type" value="Genomic_DNA"/>
</dbReference>
<dbReference type="AlphaFoldDB" id="A0A017RYK7"/>
<dbReference type="RefSeq" id="WP_169734712.1">
    <property type="nucleotide sequence ID" value="NZ_AZQP01000002.1"/>
</dbReference>